<evidence type="ECO:0000313" key="1">
    <source>
        <dbReference type="EMBL" id="AEI44006.1"/>
    </source>
</evidence>
<sequence length="46" mass="5372">MVLPENGFLAFPKGELLQVSVKVWVYQIKKNLGETVFMRAFFYDSM</sequence>
<dbReference type="EMBL" id="CP002869">
    <property type="protein sequence ID" value="AEI44006.1"/>
    <property type="molecule type" value="Genomic_DNA"/>
</dbReference>
<accession>F8FIA3</accession>
<protein>
    <submittedName>
        <fullName evidence="1">Uncharacterized protein</fullName>
    </submittedName>
</protein>
<proteinExistence type="predicted"/>
<dbReference type="AlphaFoldDB" id="F8FIA3"/>
<dbReference type="Proteomes" id="UP000006620">
    <property type="component" value="Chromosome"/>
</dbReference>
<gene>
    <name evidence="1" type="ordered locus">KNP414_05482</name>
</gene>
<organism evidence="1 2">
    <name type="scientific">Paenibacillus mucilaginosus (strain KNP414)</name>
    <dbReference type="NCBI Taxonomy" id="1036673"/>
    <lineage>
        <taxon>Bacteria</taxon>
        <taxon>Bacillati</taxon>
        <taxon>Bacillota</taxon>
        <taxon>Bacilli</taxon>
        <taxon>Bacillales</taxon>
        <taxon>Paenibacillaceae</taxon>
        <taxon>Paenibacillus</taxon>
    </lineage>
</organism>
<dbReference type="KEGG" id="pms:KNP414_05482"/>
<evidence type="ECO:0000313" key="2">
    <source>
        <dbReference type="Proteomes" id="UP000006620"/>
    </source>
</evidence>
<dbReference type="HOGENOM" id="CLU_3186678_0_0_9"/>
<name>F8FIA3_PAEMK</name>
<reference evidence="2" key="1">
    <citation type="submission" date="2011-06" db="EMBL/GenBank/DDBJ databases">
        <title>Complete genome sequence of Paenibacillus mucilaginosus KNP414.</title>
        <authorList>
            <person name="Wang J."/>
            <person name="Hu S."/>
            <person name="Hu X."/>
            <person name="Zhang B."/>
            <person name="Dong D."/>
            <person name="Zhang S."/>
            <person name="Zhao K."/>
            <person name="Wu D."/>
        </authorList>
    </citation>
    <scope>NUCLEOTIDE SEQUENCE [LARGE SCALE GENOMIC DNA]</scope>
    <source>
        <strain evidence="2">KNP414</strain>
    </source>
</reference>
<reference evidence="1 2" key="2">
    <citation type="journal article" date="2013" name="Genome Announc.">
        <title>Genome Sequence of Growth-Improving Paenibacillus mucilaginosus Strain KNP414.</title>
        <authorList>
            <person name="Lu J.J."/>
            <person name="Wang J.F."/>
            <person name="Hu X.F."/>
        </authorList>
    </citation>
    <scope>NUCLEOTIDE SEQUENCE [LARGE SCALE GENOMIC DNA]</scope>
    <source>
        <strain evidence="1 2">KNP414</strain>
    </source>
</reference>